<evidence type="ECO:0000313" key="1">
    <source>
        <dbReference type="EMBL" id="VVO86116.1"/>
    </source>
</evidence>
<dbReference type="AlphaFoldDB" id="A0A8H2NR07"/>
<dbReference type="Proteomes" id="UP000325723">
    <property type="component" value="Unassembled WGS sequence"/>
</dbReference>
<dbReference type="EMBL" id="CABVIE010000005">
    <property type="protein sequence ID" value="VVO86116.1"/>
    <property type="molecule type" value="Genomic_DNA"/>
</dbReference>
<comment type="caution">
    <text evidence="1">The sequence shown here is derived from an EMBL/GenBank/DDBJ whole genome shotgun (WGS) entry which is preliminary data.</text>
</comment>
<accession>A0A8H2NR07</accession>
<name>A0A8H2NR07_PSEFL</name>
<organism evidence="1 2">
    <name type="scientific">Pseudomonas fluorescens</name>
    <dbReference type="NCBI Taxonomy" id="294"/>
    <lineage>
        <taxon>Bacteria</taxon>
        <taxon>Pseudomonadati</taxon>
        <taxon>Pseudomonadota</taxon>
        <taxon>Gammaproteobacteria</taxon>
        <taxon>Pseudomonadales</taxon>
        <taxon>Pseudomonadaceae</taxon>
        <taxon>Pseudomonas</taxon>
    </lineage>
</organism>
<gene>
    <name evidence="1" type="ORF">PS900_02077</name>
</gene>
<dbReference type="RefSeq" id="WP_150757686.1">
    <property type="nucleotide sequence ID" value="NZ_CABVIE010000005.1"/>
</dbReference>
<sequence length="67" mass="7741">MNTEKEVTTYDLEQLLAVAQFKHSLHGQQVAIEQSDHNEIRRYAKLLDNLVREYGVSALNKAKEEIL</sequence>
<evidence type="ECO:0000313" key="2">
    <source>
        <dbReference type="Proteomes" id="UP000325723"/>
    </source>
</evidence>
<reference evidence="1 2" key="1">
    <citation type="submission" date="2019-09" db="EMBL/GenBank/DDBJ databases">
        <authorList>
            <person name="Chandra G."/>
            <person name="Truman W A."/>
        </authorList>
    </citation>
    <scope>NUCLEOTIDE SEQUENCE [LARGE SCALE GENOMIC DNA]</scope>
    <source>
        <strain evidence="1">PS900</strain>
    </source>
</reference>
<protein>
    <submittedName>
        <fullName evidence="1">Uncharacterized protein</fullName>
    </submittedName>
</protein>
<proteinExistence type="predicted"/>